<name>A0ACB5UBP0_AMBMO</name>
<dbReference type="Proteomes" id="UP001165064">
    <property type="component" value="Unassembled WGS sequence"/>
</dbReference>
<evidence type="ECO:0000313" key="1">
    <source>
        <dbReference type="EMBL" id="GMF07987.1"/>
    </source>
</evidence>
<keyword evidence="2" id="KW-1185">Reference proteome</keyword>
<evidence type="ECO:0000313" key="2">
    <source>
        <dbReference type="Proteomes" id="UP001165064"/>
    </source>
</evidence>
<organism evidence="1 2">
    <name type="scientific">Ambrosiozyma monospora</name>
    <name type="common">Yeast</name>
    <name type="synonym">Endomycopsis monosporus</name>
    <dbReference type="NCBI Taxonomy" id="43982"/>
    <lineage>
        <taxon>Eukaryota</taxon>
        <taxon>Fungi</taxon>
        <taxon>Dikarya</taxon>
        <taxon>Ascomycota</taxon>
        <taxon>Saccharomycotina</taxon>
        <taxon>Pichiomycetes</taxon>
        <taxon>Pichiales</taxon>
        <taxon>Pichiaceae</taxon>
        <taxon>Ambrosiozyma</taxon>
    </lineage>
</organism>
<accession>A0ACB5UBP0</accession>
<comment type="caution">
    <text evidence="1">The sequence shown here is derived from an EMBL/GenBank/DDBJ whole genome shotgun (WGS) entry which is preliminary data.</text>
</comment>
<sequence length="197" mass="22627">MQTPNQKDSMDWGDPNSINRNQSHSHIHTHSQSQHTHHSFSSPHHRYSYQDNEGSVTSSIHSTTFDDPFLTSNSSSQTNSPFHTPLTDAYLDDDEHDTINKWTELYPDPYSASNTDEENPHDDDMDRETESEWGVDPNETVVYLPHLDSSKTTHLHTHTTKFTKEVSQFMKRFNSVSQSLQKSLRITTGTNIAFEYA</sequence>
<dbReference type="EMBL" id="BSXS01016590">
    <property type="protein sequence ID" value="GMF07987.1"/>
    <property type="molecule type" value="Genomic_DNA"/>
</dbReference>
<proteinExistence type="predicted"/>
<reference evidence="1" key="1">
    <citation type="submission" date="2023-04" db="EMBL/GenBank/DDBJ databases">
        <title>Ambrosiozyma monospora NBRC 10751.</title>
        <authorList>
            <person name="Ichikawa N."/>
            <person name="Sato H."/>
            <person name="Tonouchi N."/>
        </authorList>
    </citation>
    <scope>NUCLEOTIDE SEQUENCE</scope>
    <source>
        <strain evidence="1">NBRC 10751</strain>
    </source>
</reference>
<protein>
    <submittedName>
        <fullName evidence="1">Unnamed protein product</fullName>
    </submittedName>
</protein>
<gene>
    <name evidence="1" type="ORF">Amon02_001311700</name>
</gene>